<accession>A0A3M3V0I9</accession>
<sequence length="338" mass="37502">MIIQQRQLTNRRLRITHQCLQNLAQMRRQLRHVLLAEMLAGIAEAHRQGFAQIDHQSQRVMSLLLGVQAAEHQPLRRGLLQRFGHRVVFEHQNVVEQRLASAACPALNLVQRCVFMLTQGDVLRLHLLNPVRHPLFRARAGDYRQGVDEQPQLLLNTRQVSRTPGHGCAEGHAGLPRVALQHQQPGRLHQRVEGDALLAGKLAQLAGAIGIDQLQVIAMPLLAPGRFEGLNQPGRLVQFGKLAGPETFTERSILALQPFDIVAITTDLPRQRLAAVALQHLAQQARAAPAIHENVMAGVDQLMRLFASAQYGQAQKWPPSQVEALLAIGIRPIVDPFA</sequence>
<evidence type="ECO:0000313" key="1">
    <source>
        <dbReference type="EMBL" id="KPC40079.1"/>
    </source>
</evidence>
<dbReference type="AlphaFoldDB" id="A0A3M3V0I9"/>
<protein>
    <submittedName>
        <fullName evidence="2">Uncharacterized protein</fullName>
    </submittedName>
</protein>
<dbReference type="EMBL" id="LGLO01000094">
    <property type="protein sequence ID" value="KPC40079.1"/>
    <property type="molecule type" value="Genomic_DNA"/>
</dbReference>
<reference evidence="2 4" key="3">
    <citation type="submission" date="2018-08" db="EMBL/GenBank/DDBJ databases">
        <title>Recombination of ecologically and evolutionarily significant loci maintains genetic cohesion in the Pseudomonas syringae species complex.</title>
        <authorList>
            <person name="Dillon M."/>
            <person name="Thakur S."/>
            <person name="Almeida R.N.D."/>
            <person name="Weir B.S."/>
            <person name="Guttman D.S."/>
        </authorList>
    </citation>
    <scope>NUCLEOTIDE SEQUENCE [LARGE SCALE GENOMIC DNA]</scope>
    <source>
        <strain evidence="2 4">ICMP 6372</strain>
    </source>
</reference>
<evidence type="ECO:0000313" key="4">
    <source>
        <dbReference type="Proteomes" id="UP000273536"/>
    </source>
</evidence>
<evidence type="ECO:0000313" key="2">
    <source>
        <dbReference type="EMBL" id="RMO38960.1"/>
    </source>
</evidence>
<reference evidence="1 3" key="2">
    <citation type="submission" date="2015-10" db="EMBL/GenBank/DDBJ databases">
        <title>Comparative genomics and high-throughput reverse genetic screens identify a new phytobacterial MAMP and an Arabidopsis receptor required for immune elicitation.</title>
        <authorList>
            <person name="Mott G.A."/>
            <person name="Thakur S."/>
            <person name="Wang P.W."/>
            <person name="Desveaux D."/>
            <person name="Guttman D.S."/>
        </authorList>
    </citation>
    <scope>NUCLEOTIDE SEQUENCE [LARGE SCALE GENOMIC DNA]</scope>
    <source>
        <strain evidence="1 3">BR1</strain>
    </source>
</reference>
<organism evidence="2 4">
    <name type="scientific">Pseudomonas savastanoi pv. glycinea</name>
    <name type="common">Pseudomonas syringae pv. glycinea</name>
    <dbReference type="NCBI Taxonomy" id="318"/>
    <lineage>
        <taxon>Bacteria</taxon>
        <taxon>Pseudomonadati</taxon>
        <taxon>Pseudomonadota</taxon>
        <taxon>Gammaproteobacteria</taxon>
        <taxon>Pseudomonadales</taxon>
        <taxon>Pseudomonadaceae</taxon>
        <taxon>Pseudomonas</taxon>
    </lineage>
</organism>
<name>A0A3M3V0I9_PSESG</name>
<keyword evidence="3" id="KW-1185">Reference proteome</keyword>
<dbReference type="EMBL" id="RBPS01000088">
    <property type="protein sequence ID" value="RMO38960.1"/>
    <property type="molecule type" value="Genomic_DNA"/>
</dbReference>
<dbReference type="Proteomes" id="UP000037836">
    <property type="component" value="Unassembled WGS sequence"/>
</dbReference>
<comment type="caution">
    <text evidence="2">The sequence shown here is derived from an EMBL/GenBank/DDBJ whole genome shotgun (WGS) entry which is preliminary data.</text>
</comment>
<dbReference type="Proteomes" id="UP000273536">
    <property type="component" value="Unassembled WGS sequence"/>
</dbReference>
<evidence type="ECO:0000313" key="3">
    <source>
        <dbReference type="Proteomes" id="UP000037836"/>
    </source>
</evidence>
<proteinExistence type="predicted"/>
<gene>
    <name evidence="1" type="ORF">AC496_2954</name>
    <name evidence="2" type="ORF">ALQ42_05380</name>
</gene>
<reference evidence="1 3" key="1">
    <citation type="submission" date="2015-07" db="EMBL/GenBank/DDBJ databases">
        <authorList>
            <person name="O'Brien H.E."/>
            <person name="Thakur S."/>
            <person name="Gong Y."/>
            <person name="Wang P.W."/>
            <person name="Guttman D.S."/>
        </authorList>
    </citation>
    <scope>NUCLEOTIDE SEQUENCE [LARGE SCALE GENOMIC DNA]</scope>
    <source>
        <strain evidence="1 3">BR1</strain>
    </source>
</reference>